<dbReference type="Pfam" id="PF03167">
    <property type="entry name" value="UDG"/>
    <property type="match status" value="1"/>
</dbReference>
<dbReference type="STRING" id="1000565.METUNv1_00646"/>
<dbReference type="AlphaFoldDB" id="F5R8S8"/>
<protein>
    <recommendedName>
        <fullName evidence="1">Uracil-DNA glycosylase-like domain-containing protein</fullName>
    </recommendedName>
</protein>
<dbReference type="InterPro" id="IPR026353">
    <property type="entry name" value="Hypoxan-DNA_Glyclase"/>
</dbReference>
<comment type="caution">
    <text evidence="2">The sequence shown here is derived from an EMBL/GenBank/DDBJ whole genome shotgun (WGS) entry which is preliminary data.</text>
</comment>
<dbReference type="SUPFAM" id="SSF52141">
    <property type="entry name" value="Uracil-DNA glycosylase-like"/>
    <property type="match status" value="1"/>
</dbReference>
<organism evidence="2 3">
    <name type="scientific">Methyloversatilis universalis (strain ATCC BAA-1314 / DSM 25237 / JCM 13912 / CCUG 52030 / FAM5)</name>
    <dbReference type="NCBI Taxonomy" id="1000565"/>
    <lineage>
        <taxon>Bacteria</taxon>
        <taxon>Pseudomonadati</taxon>
        <taxon>Pseudomonadota</taxon>
        <taxon>Betaproteobacteria</taxon>
        <taxon>Nitrosomonadales</taxon>
        <taxon>Sterolibacteriaceae</taxon>
        <taxon>Methyloversatilis</taxon>
    </lineage>
</organism>
<dbReference type="SMART" id="SM00986">
    <property type="entry name" value="UDG"/>
    <property type="match status" value="1"/>
</dbReference>
<evidence type="ECO:0000259" key="1">
    <source>
        <dbReference type="SMART" id="SM00986"/>
    </source>
</evidence>
<dbReference type="InterPro" id="IPR005122">
    <property type="entry name" value="Uracil-DNA_glycosylase-like"/>
</dbReference>
<dbReference type="Proteomes" id="UP000005019">
    <property type="component" value="Unassembled WGS sequence"/>
</dbReference>
<dbReference type="SMART" id="SM00987">
    <property type="entry name" value="UreE_C"/>
    <property type="match status" value="1"/>
</dbReference>
<keyword evidence="3" id="KW-1185">Reference proteome</keyword>
<dbReference type="Gene3D" id="3.40.470.10">
    <property type="entry name" value="Uracil-DNA glycosylase-like domain"/>
    <property type="match status" value="1"/>
</dbReference>
<proteinExistence type="predicted"/>
<dbReference type="CDD" id="cd10032">
    <property type="entry name" value="UDG-F6_HDG"/>
    <property type="match status" value="1"/>
</dbReference>
<accession>F5R8S8</accession>
<name>F5R8S8_METUF</name>
<evidence type="ECO:0000313" key="3">
    <source>
        <dbReference type="Proteomes" id="UP000005019"/>
    </source>
</evidence>
<evidence type="ECO:0000313" key="2">
    <source>
        <dbReference type="EMBL" id="EGK72818.1"/>
    </source>
</evidence>
<sequence>MAADLPRLRSFPPVADPATAHTLILGSMPGVASLAAGRYYAHPRNQFWPIMGALFGAGPVLPYEARLQALIRAGIALWDVLESCERPGSLDADIDLRSAQANDFVEFFAAHPGICRVAFNGGTAERLFRRDIAPQLRPLELIRLPSTSPAYAGLPAERKLAAWQAALCGQGPAPAGDKEDTRTGAKRR</sequence>
<dbReference type="NCBIfam" id="TIGR04274">
    <property type="entry name" value="hypoxanDNAglyco"/>
    <property type="match status" value="1"/>
</dbReference>
<dbReference type="RefSeq" id="WP_008058764.1">
    <property type="nucleotide sequence ID" value="NZ_AFHG01000030.1"/>
</dbReference>
<reference evidence="2 3" key="1">
    <citation type="journal article" date="2011" name="J. Bacteriol.">
        <title>Genome sequence of Methyloversatilis universalis FAM5T, a methylotrophic representative of the order Rhodocyclales.</title>
        <authorList>
            <person name="Kittichotirat W."/>
            <person name="Good N.M."/>
            <person name="Hall R."/>
            <person name="Bringel F."/>
            <person name="Lajus A."/>
            <person name="Medigue C."/>
            <person name="Smalley N.E."/>
            <person name="Beck D."/>
            <person name="Bumgarner R."/>
            <person name="Vuilleumier S."/>
            <person name="Kalyuzhnaya M.G."/>
        </authorList>
    </citation>
    <scope>NUCLEOTIDE SEQUENCE [LARGE SCALE GENOMIC DNA]</scope>
    <source>
        <strain evidence="3">ATCC BAA-1314 / JCM 13912 / FAM5</strain>
    </source>
</reference>
<feature type="domain" description="Uracil-DNA glycosylase-like" evidence="1">
    <location>
        <begin position="12"/>
        <end position="167"/>
    </location>
</feature>
<dbReference type="EMBL" id="AFHG01000030">
    <property type="protein sequence ID" value="EGK72818.1"/>
    <property type="molecule type" value="Genomic_DNA"/>
</dbReference>
<gene>
    <name evidence="2" type="ORF">METUNv1_00646</name>
</gene>
<dbReference type="InterPro" id="IPR036895">
    <property type="entry name" value="Uracil-DNA_glycosylase-like_sf"/>
</dbReference>
<dbReference type="eggNOG" id="COG3663">
    <property type="taxonomic scope" value="Bacteria"/>
</dbReference>